<sequence>MNNPTFDLTNKVAIVTGSTKGIGRGIAEGLAKAGANVVIVSRNQDDCNQVAEEIKKFGHDALPVATDVTNQKAIDELVKKVTEYYGRIDILVNNAGSAITKKSEDLTEADWDRVLNVDLKGVFFCAQAVGRQMISQKQGKIINIASILGLVGDRQVLPYCVAKGGVVQMTKALALEWAKHNIQVNSLCPGYVITPMNQADLKEEKIHNHITKKIAMRRFGEISDMVGAAILMASNASDYMTGQMIVIDGGWTAE</sequence>
<dbReference type="Pfam" id="PF13561">
    <property type="entry name" value="adh_short_C2"/>
    <property type="match status" value="1"/>
</dbReference>
<dbReference type="Gene3D" id="3.40.50.720">
    <property type="entry name" value="NAD(P)-binding Rossmann-like Domain"/>
    <property type="match status" value="1"/>
</dbReference>
<evidence type="ECO:0000313" key="4">
    <source>
        <dbReference type="Proteomes" id="UP000186102"/>
    </source>
</evidence>
<dbReference type="Proteomes" id="UP000186102">
    <property type="component" value="Unassembled WGS sequence"/>
</dbReference>
<dbReference type="PRINTS" id="PR00081">
    <property type="entry name" value="GDHRDH"/>
</dbReference>
<dbReference type="GO" id="GO:0005975">
    <property type="term" value="P:carbohydrate metabolic process"/>
    <property type="evidence" value="ECO:0007669"/>
    <property type="project" value="UniProtKB-ARBA"/>
</dbReference>
<dbReference type="InterPro" id="IPR036291">
    <property type="entry name" value="NAD(P)-bd_dom_sf"/>
</dbReference>
<dbReference type="PANTHER" id="PTHR42760">
    <property type="entry name" value="SHORT-CHAIN DEHYDROGENASES/REDUCTASES FAMILY MEMBER"/>
    <property type="match status" value="1"/>
</dbReference>
<dbReference type="GO" id="GO:0016616">
    <property type="term" value="F:oxidoreductase activity, acting on the CH-OH group of donors, NAD or NADP as acceptor"/>
    <property type="evidence" value="ECO:0007669"/>
    <property type="project" value="TreeGrafter"/>
</dbReference>
<accession>A0A1Q8QKL0</accession>
<protein>
    <submittedName>
        <fullName evidence="3">3-oxoacyl-[acyl-carrier protein] reductase</fullName>
    </submittedName>
</protein>
<dbReference type="RefSeq" id="WP_075366687.1">
    <property type="nucleotide sequence ID" value="NZ_MLBF01000050.1"/>
</dbReference>
<dbReference type="OrthoDB" id="9803333at2"/>
<dbReference type="FunFam" id="3.40.50.720:FF:000240">
    <property type="entry name" value="SDR family oxidoreductase"/>
    <property type="match status" value="1"/>
</dbReference>
<dbReference type="STRING" id="1888891.DSOL_4340"/>
<dbReference type="NCBIfam" id="NF005559">
    <property type="entry name" value="PRK07231.1"/>
    <property type="match status" value="1"/>
</dbReference>
<dbReference type="GO" id="GO:0006633">
    <property type="term" value="P:fatty acid biosynthetic process"/>
    <property type="evidence" value="ECO:0007669"/>
    <property type="project" value="TreeGrafter"/>
</dbReference>
<dbReference type="GO" id="GO:0048038">
    <property type="term" value="F:quinone binding"/>
    <property type="evidence" value="ECO:0007669"/>
    <property type="project" value="TreeGrafter"/>
</dbReference>
<dbReference type="AlphaFoldDB" id="A0A1Q8QKL0"/>
<keyword evidence="2" id="KW-0560">Oxidoreductase</keyword>
<reference evidence="3 4" key="1">
    <citation type="submission" date="2016-09" db="EMBL/GenBank/DDBJ databases">
        <title>Complete genome of Desulfosporosinus sp. OL.</title>
        <authorList>
            <person name="Mardanov A."/>
            <person name="Beletsky A."/>
            <person name="Panova A."/>
            <person name="Karnachuk O."/>
            <person name="Ravin N."/>
        </authorList>
    </citation>
    <scope>NUCLEOTIDE SEQUENCE [LARGE SCALE GENOMIC DNA]</scope>
    <source>
        <strain evidence="3 4">OL</strain>
    </source>
</reference>
<organism evidence="3 4">
    <name type="scientific">Desulfosporosinus metallidurans</name>
    <dbReference type="NCBI Taxonomy" id="1888891"/>
    <lineage>
        <taxon>Bacteria</taxon>
        <taxon>Bacillati</taxon>
        <taxon>Bacillota</taxon>
        <taxon>Clostridia</taxon>
        <taxon>Eubacteriales</taxon>
        <taxon>Desulfitobacteriaceae</taxon>
        <taxon>Desulfosporosinus</taxon>
    </lineage>
</organism>
<evidence type="ECO:0000256" key="2">
    <source>
        <dbReference type="ARBA" id="ARBA00023002"/>
    </source>
</evidence>
<dbReference type="PROSITE" id="PS00061">
    <property type="entry name" value="ADH_SHORT"/>
    <property type="match status" value="1"/>
</dbReference>
<keyword evidence="4" id="KW-1185">Reference proteome</keyword>
<evidence type="ECO:0000256" key="1">
    <source>
        <dbReference type="ARBA" id="ARBA00006484"/>
    </source>
</evidence>
<gene>
    <name evidence="3" type="ORF">DSOL_4340</name>
</gene>
<dbReference type="PANTHER" id="PTHR42760:SF133">
    <property type="entry name" value="3-OXOACYL-[ACYL-CARRIER-PROTEIN] REDUCTASE"/>
    <property type="match status" value="1"/>
</dbReference>
<proteinExistence type="inferred from homology"/>
<name>A0A1Q8QKL0_9FIRM</name>
<comment type="similarity">
    <text evidence="1">Belongs to the short-chain dehydrogenases/reductases (SDR) family.</text>
</comment>
<comment type="caution">
    <text evidence="3">The sequence shown here is derived from an EMBL/GenBank/DDBJ whole genome shotgun (WGS) entry which is preliminary data.</text>
</comment>
<dbReference type="EMBL" id="MLBF01000050">
    <property type="protein sequence ID" value="OLN27883.1"/>
    <property type="molecule type" value="Genomic_DNA"/>
</dbReference>
<dbReference type="PRINTS" id="PR00080">
    <property type="entry name" value="SDRFAMILY"/>
</dbReference>
<dbReference type="InterPro" id="IPR020904">
    <property type="entry name" value="Sc_DH/Rdtase_CS"/>
</dbReference>
<dbReference type="SUPFAM" id="SSF51735">
    <property type="entry name" value="NAD(P)-binding Rossmann-fold domains"/>
    <property type="match status" value="1"/>
</dbReference>
<evidence type="ECO:0000313" key="3">
    <source>
        <dbReference type="EMBL" id="OLN27883.1"/>
    </source>
</evidence>
<dbReference type="InterPro" id="IPR002347">
    <property type="entry name" value="SDR_fam"/>
</dbReference>